<feature type="domain" description="Extradiol ring-cleavage dioxygenase class III enzyme subunit B" evidence="2">
    <location>
        <begin position="5"/>
        <end position="258"/>
    </location>
</feature>
<dbReference type="CDD" id="cd07951">
    <property type="entry name" value="ED_3B_N_AMMECR1"/>
    <property type="match status" value="1"/>
</dbReference>
<dbReference type="InterPro" id="IPR004183">
    <property type="entry name" value="Xdiol_dOase_suB"/>
</dbReference>
<dbReference type="SUPFAM" id="SSF53213">
    <property type="entry name" value="LigB-like"/>
    <property type="match status" value="1"/>
</dbReference>
<gene>
    <name evidence="3" type="primary">amrB</name>
    <name evidence="3" type="ORF">COV55_03900</name>
</gene>
<reference evidence="3 4" key="1">
    <citation type="submission" date="2017-09" db="EMBL/GenBank/DDBJ databases">
        <title>Depth-based differentiation of microbial function through sediment-hosted aquifers and enrichment of novel symbionts in the deep terrestrial subsurface.</title>
        <authorList>
            <person name="Probst A.J."/>
            <person name="Ladd B."/>
            <person name="Jarett J.K."/>
            <person name="Geller-Mcgrath D.E."/>
            <person name="Sieber C.M."/>
            <person name="Emerson J.B."/>
            <person name="Anantharaman K."/>
            <person name="Thomas B.C."/>
            <person name="Malmstrom R."/>
            <person name="Stieglmeier M."/>
            <person name="Klingl A."/>
            <person name="Woyke T."/>
            <person name="Ryan C.M."/>
            <person name="Banfield J.F."/>
        </authorList>
    </citation>
    <scope>NUCLEOTIDE SEQUENCE [LARGE SCALE GENOMIC DNA]</scope>
    <source>
        <strain evidence="3">CG11_big_fil_rev_8_21_14_0_20_36_20</strain>
    </source>
</reference>
<accession>A0A2H0NBX5</accession>
<dbReference type="EMBL" id="PCWQ01000013">
    <property type="protein sequence ID" value="PIR06400.1"/>
    <property type="molecule type" value="Genomic_DNA"/>
</dbReference>
<dbReference type="PANTHER" id="PTHR30096">
    <property type="entry name" value="4,5-DOPA DIOXYGENASE EXTRADIOL-LIKE PROTEIN"/>
    <property type="match status" value="1"/>
</dbReference>
<dbReference type="GO" id="GO:0008198">
    <property type="term" value="F:ferrous iron binding"/>
    <property type="evidence" value="ECO:0007669"/>
    <property type="project" value="InterPro"/>
</dbReference>
<sequence length="264" mass="29797">MITFACFVPHSPLLIPEIGRDNLDKLSKTREAYQHLAYELYAAKPDVIIIVSPHIDLREESFVINQQPQLKVNFKKFGDLVTNLEFENDLGFGYQIKESIETSFPVILFAQEELDYGSGVPLYHLTKNLPKVKIVSIGYSNQDNQTHLDFGRAIKEQINKSNKRVAVVASGDLSHRLHKDSPGGYSPAGQDFDQTIIKLLNEKKVDEIVSLDSKFVEEAGADQCGFRSLLILLGIIKSINYRSEQLSYESPFGIGYLVQNFEIQ</sequence>
<proteinExistence type="predicted"/>
<dbReference type="NCBIfam" id="TIGR04336">
    <property type="entry name" value="AmmeMemoSam_B"/>
    <property type="match status" value="1"/>
</dbReference>
<dbReference type="Proteomes" id="UP000230564">
    <property type="component" value="Unassembled WGS sequence"/>
</dbReference>
<dbReference type="GO" id="GO:0016702">
    <property type="term" value="F:oxidoreductase activity, acting on single donors with incorporation of molecular oxygen, incorporation of two atoms of oxygen"/>
    <property type="evidence" value="ECO:0007669"/>
    <property type="project" value="UniProtKB-ARBA"/>
</dbReference>
<evidence type="ECO:0000313" key="4">
    <source>
        <dbReference type="Proteomes" id="UP000230564"/>
    </source>
</evidence>
<name>A0A2H0NBX5_9BACT</name>
<evidence type="ECO:0000256" key="1">
    <source>
        <dbReference type="ARBA" id="ARBA00023002"/>
    </source>
</evidence>
<dbReference type="AlphaFoldDB" id="A0A2H0NBX5"/>
<evidence type="ECO:0000313" key="3">
    <source>
        <dbReference type="EMBL" id="PIR06400.1"/>
    </source>
</evidence>
<comment type="caution">
    <text evidence="3">The sequence shown here is derived from an EMBL/GenBank/DDBJ whole genome shotgun (WGS) entry which is preliminary data.</text>
</comment>
<keyword evidence="1" id="KW-0560">Oxidoreductase</keyword>
<dbReference type="Gene3D" id="3.40.830.10">
    <property type="entry name" value="LigB-like"/>
    <property type="match status" value="1"/>
</dbReference>
<dbReference type="Pfam" id="PF02900">
    <property type="entry name" value="LigB"/>
    <property type="match status" value="1"/>
</dbReference>
<organism evidence="3 4">
    <name type="scientific">Candidatus Komeilibacteria bacterium CG11_big_fil_rev_8_21_14_0_20_36_20</name>
    <dbReference type="NCBI Taxonomy" id="1974477"/>
    <lineage>
        <taxon>Bacteria</taxon>
        <taxon>Candidatus Komeiliibacteriota</taxon>
    </lineage>
</organism>
<protein>
    <submittedName>
        <fullName evidence="3">AmmeMemoRadiSam system protein B</fullName>
    </submittedName>
</protein>
<dbReference type="PANTHER" id="PTHR30096:SF0">
    <property type="entry name" value="4,5-DOPA DIOXYGENASE EXTRADIOL-LIKE PROTEIN"/>
    <property type="match status" value="1"/>
</dbReference>
<evidence type="ECO:0000259" key="2">
    <source>
        <dbReference type="Pfam" id="PF02900"/>
    </source>
</evidence>